<dbReference type="SUPFAM" id="SSF53335">
    <property type="entry name" value="S-adenosyl-L-methionine-dependent methyltransferases"/>
    <property type="match status" value="1"/>
</dbReference>
<reference evidence="2" key="1">
    <citation type="submission" date="2022-06" db="EMBL/GenBank/DDBJ databases">
        <title>Genome Sequence of Candolleomyces eurysporus.</title>
        <authorList>
            <person name="Buettner E."/>
        </authorList>
    </citation>
    <scope>NUCLEOTIDE SEQUENCE</scope>
    <source>
        <strain evidence="2">VTCC 930004</strain>
    </source>
</reference>
<feature type="region of interest" description="Disordered" evidence="1">
    <location>
        <begin position="1"/>
        <end position="77"/>
    </location>
</feature>
<dbReference type="Proteomes" id="UP001140091">
    <property type="component" value="Unassembled WGS sequence"/>
</dbReference>
<dbReference type="EMBL" id="JANBPK010001446">
    <property type="protein sequence ID" value="KAJ2923035.1"/>
    <property type="molecule type" value="Genomic_DNA"/>
</dbReference>
<feature type="compositionally biased region" description="Low complexity" evidence="1">
    <location>
        <begin position="65"/>
        <end position="77"/>
    </location>
</feature>
<keyword evidence="3" id="KW-1185">Reference proteome</keyword>
<dbReference type="Gene3D" id="3.40.50.150">
    <property type="entry name" value="Vaccinia Virus protein VP39"/>
    <property type="match status" value="1"/>
</dbReference>
<sequence>MPFNYESDSDSDSDTDLELVGEDEVREDVNMGDAHSEWGTNTSFHYDGASVASHPSSSAYPGPPSTIQSASTSFQASSAQQSNLSSFTSYEQNVEEPVSRSASPSSVISITESLETRIYRYEHGRSLNNYSDVYRLPADEEELSRLDKQHLMFIDIMGAKYPPPMGPILESSIPGEKKVLDLGAGNGACVTQLPPNFRSEVDDINMGLQHFYDKFDVVHCRLIASGIKDYQLLIEHISRVLRPGGLIELAEFDFTIYDGYRNRVKVSTRDPIGPPWFATFMAHINEAVLASGGDVDAASHLLNWIRNHEAFENVVYREFWLPVVPGHDNMYHENVYTRMKDDVLSFLKAGKPLLLGNGVLEEEFDIIEQHAIREIHESEIAQYTRLQCVYATKRYDVVLSETFAGQEY</sequence>
<feature type="non-terminal residue" evidence="2">
    <location>
        <position position="408"/>
    </location>
</feature>
<evidence type="ECO:0000313" key="3">
    <source>
        <dbReference type="Proteomes" id="UP001140091"/>
    </source>
</evidence>
<evidence type="ECO:0008006" key="4">
    <source>
        <dbReference type="Google" id="ProtNLM"/>
    </source>
</evidence>
<protein>
    <recommendedName>
        <fullName evidence="4">S-adenosyl-L-methionine-dependent methyltransferase</fullName>
    </recommendedName>
</protein>
<evidence type="ECO:0000256" key="1">
    <source>
        <dbReference type="SAM" id="MobiDB-lite"/>
    </source>
</evidence>
<dbReference type="AlphaFoldDB" id="A0A9W8J1Z9"/>
<feature type="compositionally biased region" description="Acidic residues" evidence="1">
    <location>
        <begin position="7"/>
        <end position="26"/>
    </location>
</feature>
<name>A0A9W8J1Z9_9AGAR</name>
<comment type="caution">
    <text evidence="2">The sequence shown here is derived from an EMBL/GenBank/DDBJ whole genome shotgun (WGS) entry which is preliminary data.</text>
</comment>
<dbReference type="InterPro" id="IPR029063">
    <property type="entry name" value="SAM-dependent_MTases_sf"/>
</dbReference>
<proteinExistence type="predicted"/>
<evidence type="ECO:0000313" key="2">
    <source>
        <dbReference type="EMBL" id="KAJ2923035.1"/>
    </source>
</evidence>
<accession>A0A9W8J1Z9</accession>
<gene>
    <name evidence="2" type="ORF">H1R20_g14059</name>
</gene>
<dbReference type="OrthoDB" id="2013972at2759"/>
<organism evidence="2 3">
    <name type="scientific">Candolleomyces eurysporus</name>
    <dbReference type="NCBI Taxonomy" id="2828524"/>
    <lineage>
        <taxon>Eukaryota</taxon>
        <taxon>Fungi</taxon>
        <taxon>Dikarya</taxon>
        <taxon>Basidiomycota</taxon>
        <taxon>Agaricomycotina</taxon>
        <taxon>Agaricomycetes</taxon>
        <taxon>Agaricomycetidae</taxon>
        <taxon>Agaricales</taxon>
        <taxon>Agaricineae</taxon>
        <taxon>Psathyrellaceae</taxon>
        <taxon>Candolleomyces</taxon>
    </lineage>
</organism>